<dbReference type="Proteomes" id="UP000217289">
    <property type="component" value="Chromosome"/>
</dbReference>
<dbReference type="EMBL" id="CP022163">
    <property type="protein sequence ID" value="ATB27733.1"/>
    <property type="molecule type" value="Genomic_DNA"/>
</dbReference>
<dbReference type="RefSeq" id="WP_095976493.1">
    <property type="nucleotide sequence ID" value="NZ_CP022163.1"/>
</dbReference>
<evidence type="ECO:0000313" key="6">
    <source>
        <dbReference type="EMBL" id="ATB27733.1"/>
    </source>
</evidence>
<name>A0A250I945_9BACT</name>
<comment type="function">
    <text evidence="3">Required for maturation of 30S ribosomal subunits.</text>
</comment>
<gene>
    <name evidence="3" type="primary">rimP</name>
    <name evidence="6" type="ORF">MEBOL_001178</name>
</gene>
<dbReference type="InterPro" id="IPR028989">
    <property type="entry name" value="RimP_N"/>
</dbReference>
<comment type="similarity">
    <text evidence="3">Belongs to the RimP family.</text>
</comment>
<dbReference type="GO" id="GO:0006412">
    <property type="term" value="P:translation"/>
    <property type="evidence" value="ECO:0007669"/>
    <property type="project" value="TreeGrafter"/>
</dbReference>
<evidence type="ECO:0000259" key="4">
    <source>
        <dbReference type="Pfam" id="PF02576"/>
    </source>
</evidence>
<proteinExistence type="inferred from homology"/>
<dbReference type="PANTHER" id="PTHR33867:SF1">
    <property type="entry name" value="RIBOSOME MATURATION FACTOR RIMP"/>
    <property type="match status" value="1"/>
</dbReference>
<reference evidence="6 7" key="1">
    <citation type="submission" date="2017-06" db="EMBL/GenBank/DDBJ databases">
        <authorList>
            <person name="Kim H.J."/>
            <person name="Triplett B.A."/>
        </authorList>
    </citation>
    <scope>NUCLEOTIDE SEQUENCE [LARGE SCALE GENOMIC DNA]</scope>
    <source>
        <strain evidence="6 7">DSM 14713</strain>
    </source>
</reference>
<feature type="domain" description="Ribosome maturation factor RimP N-terminal" evidence="4">
    <location>
        <begin position="17"/>
        <end position="88"/>
    </location>
</feature>
<dbReference type="Gene3D" id="2.30.30.180">
    <property type="entry name" value="Ribosome maturation factor RimP, C-terminal domain"/>
    <property type="match status" value="1"/>
</dbReference>
<dbReference type="CDD" id="cd01734">
    <property type="entry name" value="YlxS_C"/>
    <property type="match status" value="1"/>
</dbReference>
<dbReference type="HAMAP" id="MF_01077">
    <property type="entry name" value="RimP"/>
    <property type="match status" value="1"/>
</dbReference>
<dbReference type="Pfam" id="PF02576">
    <property type="entry name" value="RimP_N"/>
    <property type="match status" value="1"/>
</dbReference>
<protein>
    <recommendedName>
        <fullName evidence="3">Ribosome maturation factor RimP</fullName>
    </recommendedName>
</protein>
<evidence type="ECO:0000256" key="3">
    <source>
        <dbReference type="HAMAP-Rule" id="MF_01077"/>
    </source>
</evidence>
<keyword evidence="1 3" id="KW-0963">Cytoplasm</keyword>
<dbReference type="PANTHER" id="PTHR33867">
    <property type="entry name" value="RIBOSOME MATURATION FACTOR RIMP"/>
    <property type="match status" value="1"/>
</dbReference>
<dbReference type="SUPFAM" id="SSF74942">
    <property type="entry name" value="YhbC-like, C-terminal domain"/>
    <property type="match status" value="1"/>
</dbReference>
<dbReference type="KEGG" id="mbd:MEBOL_001178"/>
<dbReference type="SUPFAM" id="SSF75420">
    <property type="entry name" value="YhbC-like, N-terminal domain"/>
    <property type="match status" value="1"/>
</dbReference>
<evidence type="ECO:0000256" key="2">
    <source>
        <dbReference type="ARBA" id="ARBA00022517"/>
    </source>
</evidence>
<comment type="subcellular location">
    <subcellularLocation>
        <location evidence="3">Cytoplasm</location>
    </subcellularLocation>
</comment>
<dbReference type="FunFam" id="3.30.300.70:FF:000001">
    <property type="entry name" value="Ribosome maturation factor RimP"/>
    <property type="match status" value="1"/>
</dbReference>
<evidence type="ECO:0000256" key="1">
    <source>
        <dbReference type="ARBA" id="ARBA00022490"/>
    </source>
</evidence>
<dbReference type="OrthoDB" id="9805006at2"/>
<sequence>MAENIKQTVEARAQAVLEPIVAGEGLELLEVEFVREHEGWVLRLFIDKPGGRVGLDECSQVSRAVDTVLDVEDLIPHEYNLEVSSPGVNRPLKKPVHYERVKGQRVKVKTFGPIGEPPRKNFTGTLTEVAADAIAVDVEGAGVFRIPFKDIAKANLEFEF</sequence>
<dbReference type="GO" id="GO:0000028">
    <property type="term" value="P:ribosomal small subunit assembly"/>
    <property type="evidence" value="ECO:0007669"/>
    <property type="project" value="TreeGrafter"/>
</dbReference>
<dbReference type="InterPro" id="IPR036847">
    <property type="entry name" value="RimP_C_sf"/>
</dbReference>
<dbReference type="InterPro" id="IPR035956">
    <property type="entry name" value="RimP_N_sf"/>
</dbReference>
<dbReference type="Pfam" id="PF17384">
    <property type="entry name" value="DUF150_C"/>
    <property type="match status" value="1"/>
</dbReference>
<dbReference type="GO" id="GO:0005829">
    <property type="term" value="C:cytosol"/>
    <property type="evidence" value="ECO:0007669"/>
    <property type="project" value="TreeGrafter"/>
</dbReference>
<keyword evidence="7" id="KW-1185">Reference proteome</keyword>
<evidence type="ECO:0000313" key="7">
    <source>
        <dbReference type="Proteomes" id="UP000217289"/>
    </source>
</evidence>
<dbReference type="InterPro" id="IPR003728">
    <property type="entry name" value="Ribosome_maturation_RimP"/>
</dbReference>
<keyword evidence="2 3" id="KW-0690">Ribosome biogenesis</keyword>
<organism evidence="6 7">
    <name type="scientific">Melittangium boletus DSM 14713</name>
    <dbReference type="NCBI Taxonomy" id="1294270"/>
    <lineage>
        <taxon>Bacteria</taxon>
        <taxon>Pseudomonadati</taxon>
        <taxon>Myxococcota</taxon>
        <taxon>Myxococcia</taxon>
        <taxon>Myxococcales</taxon>
        <taxon>Cystobacterineae</taxon>
        <taxon>Archangiaceae</taxon>
        <taxon>Melittangium</taxon>
    </lineage>
</organism>
<feature type="domain" description="Ribosome maturation factor RimP C-terminal" evidence="5">
    <location>
        <begin position="92"/>
        <end position="160"/>
    </location>
</feature>
<evidence type="ECO:0000259" key="5">
    <source>
        <dbReference type="Pfam" id="PF17384"/>
    </source>
</evidence>
<dbReference type="Gene3D" id="3.30.300.70">
    <property type="entry name" value="RimP-like superfamily, N-terminal"/>
    <property type="match status" value="1"/>
</dbReference>
<dbReference type="AlphaFoldDB" id="A0A250I945"/>
<dbReference type="InterPro" id="IPR028998">
    <property type="entry name" value="RimP_C"/>
</dbReference>
<accession>A0A250I945</accession>